<feature type="domain" description="Importin N-terminal" evidence="1">
    <location>
        <begin position="32"/>
        <end position="99"/>
    </location>
</feature>
<protein>
    <recommendedName>
        <fullName evidence="1">Importin N-terminal domain-containing protein</fullName>
    </recommendedName>
</protein>
<dbReference type="OMA" id="IHERNCK"/>
<dbReference type="Gene3D" id="1.25.10.10">
    <property type="entry name" value="Leucine-rich Repeat Variant"/>
    <property type="match status" value="1"/>
</dbReference>
<dbReference type="Pfam" id="PF03810">
    <property type="entry name" value="IBN_N"/>
    <property type="match status" value="1"/>
</dbReference>
<dbReference type="eggNOG" id="KOG2081">
    <property type="taxonomic scope" value="Eukaryota"/>
</dbReference>
<dbReference type="InterPro" id="IPR001494">
    <property type="entry name" value="Importin-beta_N"/>
</dbReference>
<dbReference type="GeneID" id="18870170"/>
<dbReference type="PROSITE" id="PS50166">
    <property type="entry name" value="IMPORTIN_B_NT"/>
    <property type="match status" value="1"/>
</dbReference>
<dbReference type="SMART" id="SM00913">
    <property type="entry name" value="IBN_N"/>
    <property type="match status" value="1"/>
</dbReference>
<feature type="non-terminal residue" evidence="2">
    <location>
        <position position="384"/>
    </location>
</feature>
<dbReference type="Proteomes" id="UP000000709">
    <property type="component" value="Unassembled WGS sequence"/>
</dbReference>
<accession>G3APQ6</accession>
<gene>
    <name evidence="2" type="ORF">SPAPADRAFT_139005</name>
</gene>
<dbReference type="Pfam" id="PF24138">
    <property type="entry name" value="TPR_TNPO3_IPO13_2nd"/>
    <property type="match status" value="1"/>
</dbReference>
<dbReference type="AlphaFoldDB" id="G3APQ6"/>
<sequence length="384" mass="43886">MSSSSSETLNQVNNALDAMYGGTNVQADKVKATQFLESFQKSQEAWEIVHIVLHGEDANVQLKLFAAQTLRSKITYDLHQLPETNYPQLKESILELLVKYSQTNQRLIRTQLAIALSHLSLQYLTWSNAVNEIIGKLSAPTTIATLLEVLKILPEELSDVKKTNLTDDEFNQRTTELITSNVEPVLLILKNLSESGDNSLNSAILDCLNNWIKECPVENILHVDSLTSLIFKSLSNDETFEKAIECLVTIIHETRDIENQQLIDALYQQILQLDKYLETMKDDPEAIPALTRLYVECGEAWHVLIAKNPAHFKPLCQILLQCCKYKEDLDVVKYTFYFWYLLKQLLTLPKFEQSKQELREIYQELIVIIISHLSYPVGPNDSDL</sequence>
<dbReference type="OrthoDB" id="435593at2759"/>
<organism evidence="3">
    <name type="scientific">Spathaspora passalidarum (strain NRRL Y-27907 / 11-Y1)</name>
    <dbReference type="NCBI Taxonomy" id="619300"/>
    <lineage>
        <taxon>Eukaryota</taxon>
        <taxon>Fungi</taxon>
        <taxon>Dikarya</taxon>
        <taxon>Ascomycota</taxon>
        <taxon>Saccharomycotina</taxon>
        <taxon>Pichiomycetes</taxon>
        <taxon>Debaryomycetaceae</taxon>
        <taxon>Spathaspora</taxon>
    </lineage>
</organism>
<proteinExistence type="predicted"/>
<dbReference type="KEGG" id="spaa:SPAPADRAFT_139005"/>
<dbReference type="InterPro" id="IPR051345">
    <property type="entry name" value="Importin_beta-like_NTR"/>
</dbReference>
<dbReference type="SUPFAM" id="SSF48371">
    <property type="entry name" value="ARM repeat"/>
    <property type="match status" value="1"/>
</dbReference>
<dbReference type="Pfam" id="PF08389">
    <property type="entry name" value="Xpo1"/>
    <property type="match status" value="1"/>
</dbReference>
<dbReference type="InterPro" id="IPR011989">
    <property type="entry name" value="ARM-like"/>
</dbReference>
<dbReference type="InterPro" id="IPR057941">
    <property type="entry name" value="TPR_TNPO3_IPO13_2nd"/>
</dbReference>
<dbReference type="GO" id="GO:0031267">
    <property type="term" value="F:small GTPase binding"/>
    <property type="evidence" value="ECO:0007669"/>
    <property type="project" value="InterPro"/>
</dbReference>
<keyword evidence="3" id="KW-1185">Reference proteome</keyword>
<dbReference type="InterPro" id="IPR013598">
    <property type="entry name" value="Exportin-1/Importin-b-like"/>
</dbReference>
<dbReference type="InParanoid" id="G3APQ6"/>
<reference evidence="2 3" key="1">
    <citation type="journal article" date="2011" name="Proc. Natl. Acad. Sci. U.S.A.">
        <title>Comparative genomics of xylose-fermenting fungi for enhanced biofuel production.</title>
        <authorList>
            <person name="Wohlbach D.J."/>
            <person name="Kuo A."/>
            <person name="Sato T.K."/>
            <person name="Potts K.M."/>
            <person name="Salamov A.A."/>
            <person name="LaButti K.M."/>
            <person name="Sun H."/>
            <person name="Clum A."/>
            <person name="Pangilinan J.L."/>
            <person name="Lindquist E.A."/>
            <person name="Lucas S."/>
            <person name="Lapidus A."/>
            <person name="Jin M."/>
            <person name="Gunawan C."/>
            <person name="Balan V."/>
            <person name="Dale B.E."/>
            <person name="Jeffries T.W."/>
            <person name="Zinkel R."/>
            <person name="Barry K.W."/>
            <person name="Grigoriev I.V."/>
            <person name="Gasch A.P."/>
        </authorList>
    </citation>
    <scope>NUCLEOTIDE SEQUENCE [LARGE SCALE GENOMIC DNA]</scope>
    <source>
        <strain evidence="3">NRRL Y-27907 / 11-Y1</strain>
    </source>
</reference>
<evidence type="ECO:0000313" key="2">
    <source>
        <dbReference type="EMBL" id="EGW32227.1"/>
    </source>
</evidence>
<dbReference type="STRING" id="619300.G3APQ6"/>
<dbReference type="GO" id="GO:0005737">
    <property type="term" value="C:cytoplasm"/>
    <property type="evidence" value="ECO:0007669"/>
    <property type="project" value="TreeGrafter"/>
</dbReference>
<dbReference type="PANTHER" id="PTHR12363:SF53">
    <property type="entry name" value="MRNA TRANSPORT REGULATOR MTR10"/>
    <property type="match status" value="1"/>
</dbReference>
<dbReference type="RefSeq" id="XP_007375503.1">
    <property type="nucleotide sequence ID" value="XM_007375441.1"/>
</dbReference>
<dbReference type="GO" id="GO:0005634">
    <property type="term" value="C:nucleus"/>
    <property type="evidence" value="ECO:0007669"/>
    <property type="project" value="UniProtKB-ARBA"/>
</dbReference>
<evidence type="ECO:0000259" key="1">
    <source>
        <dbReference type="PROSITE" id="PS50166"/>
    </source>
</evidence>
<evidence type="ECO:0000313" key="3">
    <source>
        <dbReference type="Proteomes" id="UP000000709"/>
    </source>
</evidence>
<dbReference type="EMBL" id="GL996502">
    <property type="protein sequence ID" value="EGW32227.1"/>
    <property type="molecule type" value="Genomic_DNA"/>
</dbReference>
<dbReference type="HOGENOM" id="CLU_005996_5_0_1"/>
<dbReference type="PANTHER" id="PTHR12363">
    <property type="entry name" value="TRANSPORTIN 3 AND IMPORTIN 13"/>
    <property type="match status" value="1"/>
</dbReference>
<dbReference type="InterPro" id="IPR016024">
    <property type="entry name" value="ARM-type_fold"/>
</dbReference>
<name>G3APQ6_SPAPN</name>
<dbReference type="GO" id="GO:0006606">
    <property type="term" value="P:protein import into nucleus"/>
    <property type="evidence" value="ECO:0007669"/>
    <property type="project" value="TreeGrafter"/>
</dbReference>